<dbReference type="EMBL" id="CANTFL010000221">
    <property type="protein sequence ID" value="CAI5718618.1"/>
    <property type="molecule type" value="Genomic_DNA"/>
</dbReference>
<feature type="compositionally biased region" description="Basic and acidic residues" evidence="6">
    <location>
        <begin position="1084"/>
        <end position="1103"/>
    </location>
</feature>
<dbReference type="InterPro" id="IPR000504">
    <property type="entry name" value="RRM_dom"/>
</dbReference>
<feature type="compositionally biased region" description="Basic and acidic residues" evidence="6">
    <location>
        <begin position="1014"/>
        <end position="1026"/>
    </location>
</feature>
<proteinExistence type="predicted"/>
<dbReference type="PANTHER" id="PTHR12626:SF0">
    <property type="entry name" value="PROGRAMMED CELL DEATH PROTEIN 4"/>
    <property type="match status" value="1"/>
</dbReference>
<dbReference type="Gene3D" id="3.30.70.330">
    <property type="match status" value="1"/>
</dbReference>
<dbReference type="InterPro" id="IPR035979">
    <property type="entry name" value="RBD_domain_sf"/>
</dbReference>
<accession>A0AAV0TFH5</accession>
<feature type="region of interest" description="Disordered" evidence="6">
    <location>
        <begin position="476"/>
        <end position="550"/>
    </location>
</feature>
<feature type="region of interest" description="Disordered" evidence="6">
    <location>
        <begin position="238"/>
        <end position="320"/>
    </location>
</feature>
<feature type="compositionally biased region" description="Basic and acidic residues" evidence="6">
    <location>
        <begin position="269"/>
        <end position="282"/>
    </location>
</feature>
<feature type="compositionally biased region" description="Basic and acidic residues" evidence="6">
    <location>
        <begin position="678"/>
        <end position="695"/>
    </location>
</feature>
<feature type="compositionally biased region" description="Basic and acidic residues" evidence="6">
    <location>
        <begin position="380"/>
        <end position="393"/>
    </location>
</feature>
<evidence type="ECO:0000256" key="1">
    <source>
        <dbReference type="ARBA" id="ARBA00022723"/>
    </source>
</evidence>
<dbReference type="SUPFAM" id="SSF54928">
    <property type="entry name" value="RNA-binding domain, RBD"/>
    <property type="match status" value="1"/>
</dbReference>
<keyword evidence="4" id="KW-0539">Nucleus</keyword>
<evidence type="ECO:0000256" key="3">
    <source>
        <dbReference type="ARBA" id="ARBA00022833"/>
    </source>
</evidence>
<feature type="region of interest" description="Disordered" evidence="6">
    <location>
        <begin position="678"/>
        <end position="713"/>
    </location>
</feature>
<gene>
    <name evidence="8" type="ORF">HBR001_LOCUS2038</name>
</gene>
<feature type="compositionally biased region" description="Polar residues" evidence="6">
    <location>
        <begin position="894"/>
        <end position="907"/>
    </location>
</feature>
<dbReference type="GO" id="GO:0045892">
    <property type="term" value="P:negative regulation of DNA-templated transcription"/>
    <property type="evidence" value="ECO:0007669"/>
    <property type="project" value="InterPro"/>
</dbReference>
<feature type="compositionally biased region" description="Basic and acidic residues" evidence="6">
    <location>
        <begin position="1055"/>
        <end position="1072"/>
    </location>
</feature>
<dbReference type="InterPro" id="IPR039778">
    <property type="entry name" value="PDCD4"/>
</dbReference>
<dbReference type="SMART" id="SM00360">
    <property type="entry name" value="RRM"/>
    <property type="match status" value="1"/>
</dbReference>
<feature type="compositionally biased region" description="Polar residues" evidence="6">
    <location>
        <begin position="501"/>
        <end position="515"/>
    </location>
</feature>
<keyword evidence="5" id="KW-0694">RNA-binding</keyword>
<protein>
    <recommendedName>
        <fullName evidence="7">RRM domain-containing protein</fullName>
    </recommendedName>
</protein>
<evidence type="ECO:0000256" key="2">
    <source>
        <dbReference type="ARBA" id="ARBA00022771"/>
    </source>
</evidence>
<comment type="caution">
    <text evidence="8">The sequence shown here is derived from an EMBL/GenBank/DDBJ whole genome shotgun (WGS) entry which is preliminary data.</text>
</comment>
<feature type="compositionally biased region" description="Polar residues" evidence="6">
    <location>
        <begin position="696"/>
        <end position="711"/>
    </location>
</feature>
<reference evidence="8" key="1">
    <citation type="submission" date="2022-12" db="EMBL/GenBank/DDBJ databases">
        <authorList>
            <person name="Webb A."/>
        </authorList>
    </citation>
    <scope>NUCLEOTIDE SEQUENCE</scope>
    <source>
        <strain evidence="8">Hp1</strain>
    </source>
</reference>
<evidence type="ECO:0000256" key="5">
    <source>
        <dbReference type="PROSITE-ProRule" id="PRU00176"/>
    </source>
</evidence>
<feature type="compositionally biased region" description="Acidic residues" evidence="6">
    <location>
        <begin position="311"/>
        <end position="320"/>
    </location>
</feature>
<dbReference type="PANTHER" id="PTHR12626">
    <property type="entry name" value="PROGRAMMED CELL DEATH 4"/>
    <property type="match status" value="1"/>
</dbReference>
<feature type="compositionally biased region" description="Polar residues" evidence="6">
    <location>
        <begin position="1036"/>
        <end position="1054"/>
    </location>
</feature>
<dbReference type="GO" id="GO:0003723">
    <property type="term" value="F:RNA binding"/>
    <property type="evidence" value="ECO:0007669"/>
    <property type="project" value="UniProtKB-UniRule"/>
</dbReference>
<feature type="compositionally biased region" description="Basic residues" evidence="6">
    <location>
        <begin position="354"/>
        <end position="363"/>
    </location>
</feature>
<feature type="region of interest" description="Disordered" evidence="6">
    <location>
        <begin position="867"/>
        <end position="927"/>
    </location>
</feature>
<feature type="compositionally biased region" description="Acidic residues" evidence="6">
    <location>
        <begin position="289"/>
        <end position="298"/>
    </location>
</feature>
<evidence type="ECO:0000259" key="7">
    <source>
        <dbReference type="PROSITE" id="PS50102"/>
    </source>
</evidence>
<dbReference type="PROSITE" id="PS50102">
    <property type="entry name" value="RRM"/>
    <property type="match status" value="1"/>
</dbReference>
<dbReference type="InterPro" id="IPR001876">
    <property type="entry name" value="Znf_RanBP2"/>
</dbReference>
<feature type="compositionally biased region" description="Acidic residues" evidence="6">
    <location>
        <begin position="625"/>
        <end position="654"/>
    </location>
</feature>
<keyword evidence="1" id="KW-0479">Metal-binding</keyword>
<feature type="compositionally biased region" description="Low complexity" evidence="6">
    <location>
        <begin position="539"/>
        <end position="548"/>
    </location>
</feature>
<evidence type="ECO:0000313" key="9">
    <source>
        <dbReference type="Proteomes" id="UP001162031"/>
    </source>
</evidence>
<feature type="region of interest" description="Disordered" evidence="6">
    <location>
        <begin position="810"/>
        <end position="835"/>
    </location>
</feature>
<dbReference type="PROSITE" id="PS01358">
    <property type="entry name" value="ZF_RANBP2_1"/>
    <property type="match status" value="1"/>
</dbReference>
<keyword evidence="2" id="KW-0863">Zinc-finger</keyword>
<feature type="domain" description="RRM" evidence="7">
    <location>
        <begin position="1264"/>
        <end position="1349"/>
    </location>
</feature>
<evidence type="ECO:0000256" key="6">
    <source>
        <dbReference type="SAM" id="MobiDB-lite"/>
    </source>
</evidence>
<evidence type="ECO:0000256" key="4">
    <source>
        <dbReference type="ARBA" id="ARBA00023242"/>
    </source>
</evidence>
<feature type="compositionally biased region" description="Polar residues" evidence="6">
    <location>
        <begin position="1168"/>
        <end position="1180"/>
    </location>
</feature>
<organism evidence="8 9">
    <name type="scientific">Hyaloperonospora brassicae</name>
    <name type="common">Brassica downy mildew</name>
    <name type="synonym">Peronospora brassicae</name>
    <dbReference type="NCBI Taxonomy" id="162125"/>
    <lineage>
        <taxon>Eukaryota</taxon>
        <taxon>Sar</taxon>
        <taxon>Stramenopiles</taxon>
        <taxon>Oomycota</taxon>
        <taxon>Peronosporomycetes</taxon>
        <taxon>Peronosporales</taxon>
        <taxon>Peronosporaceae</taxon>
        <taxon>Hyaloperonospora</taxon>
    </lineage>
</organism>
<dbReference type="GO" id="GO:0008270">
    <property type="term" value="F:zinc ion binding"/>
    <property type="evidence" value="ECO:0007669"/>
    <property type="project" value="UniProtKB-KW"/>
</dbReference>
<name>A0AAV0TFH5_HYABA</name>
<keyword evidence="9" id="KW-1185">Reference proteome</keyword>
<feature type="region of interest" description="Disordered" evidence="6">
    <location>
        <begin position="1005"/>
        <end position="1193"/>
    </location>
</feature>
<keyword evidence="3" id="KW-0862">Zinc</keyword>
<feature type="region of interest" description="Disordered" evidence="6">
    <location>
        <begin position="605"/>
        <end position="661"/>
    </location>
</feature>
<dbReference type="Proteomes" id="UP001162031">
    <property type="component" value="Unassembled WGS sequence"/>
</dbReference>
<feature type="compositionally biased region" description="Basic and acidic residues" evidence="6">
    <location>
        <begin position="1152"/>
        <end position="1164"/>
    </location>
</feature>
<evidence type="ECO:0000313" key="8">
    <source>
        <dbReference type="EMBL" id="CAI5718618.1"/>
    </source>
</evidence>
<dbReference type="InterPro" id="IPR012677">
    <property type="entry name" value="Nucleotide-bd_a/b_plait_sf"/>
</dbReference>
<sequence>MGDNSVATVWESELLRARQWIAATRLDAQHEQTRLFQRVKAHIGFFDHRRSLQSENMASDDEDDAAALDFLADVDVADMNALLQAEAAGATALLDRDLVNARGPQAPLAMPVHLASPPPQEVVKPMDPVETSRMDASVEALIETLALDVTHVEPFDADAGATGDGRGALFELLQTLGRQETETAVTRDVEVEFAIETEPADVTMRQVVSKSPAALCTEKDETKKTQICTTARSDVKEDTKGANWPANAREHVEPIGRNGNVRRKQRHAKTLEEERCRTRRQEQVTLTLENEDESDCESDGSVSSAYSPSPAEDEGDSELDETNVVDLLGDDEDRWSVKRKRKRLRQTDVAPKTTKVRSRKPVVTHKLTQQHDAGQDGDSGTERRLRAGSETRRTLAAAERSPAEGDLGSMTCVPSKLLSCKDKFEANGKDGSLEGGQHRLMDNASTSGTCCSTAKCGETTESVVRLEVPDDATSLLGQIEENDDNEKEARVSETVSLRPATKSNGATHTDSNALVGSSPVPLAPKSVDHGPHDAPCSLAANDNDATDAADAHVSDTEMVDVKGKCSPVQDEVVAHRTVSVATPDVVFGSDVGEEQGSVALEKVVDGPTWVDNGSTGDAQQRPEASDEDLSEAETEILEDDTPDTNDLGLDDSDGSDFGIDNFVNKPDRVTCAQVDCSGNERDGLTLEGKATDGKHGSTSSNQRAPNGQKESASIDGVHQFFDYVPVKVTRATTTALKPLPVHDHDVTHVQSKGNEIDNLLAKPKNGLAMSSNPSIGSNGLRPSKTPRAMTAIRRGKYLQVRRCTKMLKNLPEGKRKPPRQYTEVPTNDCRVGSNQDSDDVPLAFLTKEMLKTSADESQARYLSYAGRQKKSDELPSNAAKAPRFVSKSRYGGELSSSTTSAAQSPLPTSIKKHPQVVDNSASNGKYKREPQISIYDALHIDGQDAASGAREGSGYKRPSRFKKMQEEAVRKGVCVVKSRVRDADWDKLPIPKKRRQTQKAEELIQVAAPQSLSKSDHVLSKGARHDDRRKKKSAPYSRNSISNHYGPQGSQPATSDKHDLISHGRPGRERDSRNRKKRQPVSSSRDRSCFARDGRRSRDDRQRRGSPRSRSRSLSPRIREDSSNHSRHRSRSRSWERSSKRDYRRLKQTMKTNRDHHREADGRRRSTSVDSRGSWKTESVSKGPLSGKVSQYDDIGGTDTFAKKREIPDVIEAPSSPGVLATFDSDDDGYITDSDDDGRALAKNVEDIRVDLESVSVDEALLMRQVYVSGLNPTVCAAQIEEDFARFGVGVDRETGFPAIEVFACQRNYLGRGDARVTFTTEGGAKAAVEELNSKNVKNSMIRVRQMDVHTQRILMLQFQVARDMWKCTGTQCRANVSVWNAKCDKCGRNRVYGPSNTKIEARSWLCSLCLTANDPTATTCHGCIEALPEVDRSSFYAS</sequence>
<feature type="region of interest" description="Disordered" evidence="6">
    <location>
        <begin position="339"/>
        <end position="408"/>
    </location>
</feature>